<proteinExistence type="predicted"/>
<dbReference type="AlphaFoldDB" id="A0A0A1TVP4"/>
<feature type="domain" description="HTH myb-type" evidence="8">
    <location>
        <begin position="79"/>
        <end position="129"/>
    </location>
</feature>
<dbReference type="Pfam" id="PF00249">
    <property type="entry name" value="Myb_DNA-binding"/>
    <property type="match status" value="2"/>
</dbReference>
<evidence type="ECO:0000259" key="7">
    <source>
        <dbReference type="PROSITE" id="PS51293"/>
    </source>
</evidence>
<keyword evidence="3" id="KW-0804">Transcription</keyword>
<feature type="region of interest" description="Disordered" evidence="5">
    <location>
        <begin position="1"/>
        <end position="28"/>
    </location>
</feature>
<dbReference type="InterPro" id="IPR001005">
    <property type="entry name" value="SANT/Myb"/>
</dbReference>
<accession>A0A0A1TVP4</accession>
<feature type="domain" description="HTH myb-type" evidence="8">
    <location>
        <begin position="23"/>
        <end position="78"/>
    </location>
</feature>
<feature type="domain" description="Myb-like" evidence="6">
    <location>
        <begin position="23"/>
        <end position="74"/>
    </location>
</feature>
<dbReference type="PANTHER" id="PTHR46621:SF1">
    <property type="entry name" value="SNRNA-ACTIVATING PROTEIN COMPLEX SUBUNIT 4"/>
    <property type="match status" value="1"/>
</dbReference>
<dbReference type="InterPro" id="IPR009057">
    <property type="entry name" value="Homeodomain-like_sf"/>
</dbReference>
<dbReference type="CDD" id="cd00167">
    <property type="entry name" value="SANT"/>
    <property type="match status" value="2"/>
</dbReference>
<dbReference type="PROSITE" id="PS51294">
    <property type="entry name" value="HTH_MYB"/>
    <property type="match status" value="2"/>
</dbReference>
<feature type="compositionally biased region" description="Polar residues" evidence="5">
    <location>
        <begin position="1"/>
        <end position="18"/>
    </location>
</feature>
<dbReference type="OMA" id="MENENRW"/>
<dbReference type="InterPro" id="IPR051575">
    <property type="entry name" value="Myb-like_DNA-bd"/>
</dbReference>
<sequence length="164" mass="19505">MSCEHNYTITESKTNSFENESRKKRKSPTSWSESEDFLLKQAVETFGDGHWVEVSQHVGTRSRKQCRERYINFVNPDINTAPWKQSEDKIIIDMYMRNGNKWTLMNKLLPGRTARAIRNRQRVLFFLKQNYKEIKDTPEKHLSGCFVCADKNSFVVMENENRWF</sequence>
<evidence type="ECO:0000256" key="3">
    <source>
        <dbReference type="ARBA" id="ARBA00023163"/>
    </source>
</evidence>
<dbReference type="PROSITE" id="PS51293">
    <property type="entry name" value="SANT"/>
    <property type="match status" value="1"/>
</dbReference>
<keyword evidence="4" id="KW-0539">Nucleus</keyword>
<dbReference type="GO" id="GO:0042795">
    <property type="term" value="P:snRNA transcription by RNA polymerase II"/>
    <property type="evidence" value="ECO:0007669"/>
    <property type="project" value="TreeGrafter"/>
</dbReference>
<dbReference type="GO" id="GO:0019185">
    <property type="term" value="C:snRNA-activating protein complex"/>
    <property type="evidence" value="ECO:0007669"/>
    <property type="project" value="TreeGrafter"/>
</dbReference>
<feature type="domain" description="SANT" evidence="7">
    <location>
        <begin position="26"/>
        <end position="77"/>
    </location>
</feature>
<dbReference type="SUPFAM" id="SSF46689">
    <property type="entry name" value="Homeodomain-like"/>
    <property type="match status" value="1"/>
</dbReference>
<gene>
    <name evidence="9" type="ORF">EIN_168860</name>
</gene>
<organism evidence="9 10">
    <name type="scientific">Entamoeba invadens IP1</name>
    <dbReference type="NCBI Taxonomy" id="370355"/>
    <lineage>
        <taxon>Eukaryota</taxon>
        <taxon>Amoebozoa</taxon>
        <taxon>Evosea</taxon>
        <taxon>Archamoebae</taxon>
        <taxon>Mastigamoebida</taxon>
        <taxon>Entamoebidae</taxon>
        <taxon>Entamoeba</taxon>
    </lineage>
</organism>
<dbReference type="KEGG" id="eiv:EIN_168860"/>
<dbReference type="SMR" id="A0A0A1TVP4"/>
<dbReference type="OrthoDB" id="2143914at2759"/>
<keyword evidence="10" id="KW-1185">Reference proteome</keyword>
<evidence type="ECO:0000256" key="2">
    <source>
        <dbReference type="ARBA" id="ARBA00023125"/>
    </source>
</evidence>
<dbReference type="EMBL" id="KB207112">
    <property type="protein sequence ID" value="ELP84481.1"/>
    <property type="molecule type" value="Genomic_DNA"/>
</dbReference>
<evidence type="ECO:0000256" key="1">
    <source>
        <dbReference type="ARBA" id="ARBA00023015"/>
    </source>
</evidence>
<evidence type="ECO:0000256" key="5">
    <source>
        <dbReference type="SAM" id="MobiDB-lite"/>
    </source>
</evidence>
<dbReference type="GO" id="GO:0000978">
    <property type="term" value="F:RNA polymerase II cis-regulatory region sequence-specific DNA binding"/>
    <property type="evidence" value="ECO:0007669"/>
    <property type="project" value="TreeGrafter"/>
</dbReference>
<name>A0A0A1TVP4_ENTIV</name>
<dbReference type="Proteomes" id="UP000014680">
    <property type="component" value="Unassembled WGS sequence"/>
</dbReference>
<evidence type="ECO:0000259" key="6">
    <source>
        <dbReference type="PROSITE" id="PS50090"/>
    </source>
</evidence>
<dbReference type="RefSeq" id="XP_004183827.1">
    <property type="nucleotide sequence ID" value="XM_004183779.1"/>
</dbReference>
<dbReference type="GeneID" id="14883450"/>
<dbReference type="PROSITE" id="PS50090">
    <property type="entry name" value="MYB_LIKE"/>
    <property type="match status" value="2"/>
</dbReference>
<evidence type="ECO:0000259" key="8">
    <source>
        <dbReference type="PROSITE" id="PS51294"/>
    </source>
</evidence>
<keyword evidence="1" id="KW-0805">Transcription regulation</keyword>
<dbReference type="InterPro" id="IPR017930">
    <property type="entry name" value="Myb_dom"/>
</dbReference>
<dbReference type="GO" id="GO:0001006">
    <property type="term" value="F:RNA polymerase III type 3 promoter sequence-specific DNA binding"/>
    <property type="evidence" value="ECO:0007669"/>
    <property type="project" value="TreeGrafter"/>
</dbReference>
<dbReference type="InterPro" id="IPR017884">
    <property type="entry name" value="SANT_dom"/>
</dbReference>
<reference evidence="9 10" key="1">
    <citation type="submission" date="2012-10" db="EMBL/GenBank/DDBJ databases">
        <authorList>
            <person name="Zafar N."/>
            <person name="Inman J."/>
            <person name="Hall N."/>
            <person name="Lorenzi H."/>
            <person name="Caler E."/>
        </authorList>
    </citation>
    <scope>NUCLEOTIDE SEQUENCE [LARGE SCALE GENOMIC DNA]</scope>
    <source>
        <strain evidence="9 10">IP1</strain>
    </source>
</reference>
<keyword evidence="2" id="KW-0238">DNA-binding</keyword>
<evidence type="ECO:0000313" key="10">
    <source>
        <dbReference type="Proteomes" id="UP000014680"/>
    </source>
</evidence>
<evidence type="ECO:0000313" key="9">
    <source>
        <dbReference type="EMBL" id="ELP84481.1"/>
    </source>
</evidence>
<feature type="domain" description="Myb-like" evidence="6">
    <location>
        <begin position="75"/>
        <end position="125"/>
    </location>
</feature>
<protein>
    <submittedName>
        <fullName evidence="9">Transcription factor MYB59, putative</fullName>
    </submittedName>
</protein>
<dbReference type="PANTHER" id="PTHR46621">
    <property type="entry name" value="SNRNA-ACTIVATING PROTEIN COMPLEX SUBUNIT 4"/>
    <property type="match status" value="1"/>
</dbReference>
<dbReference type="GO" id="GO:0042796">
    <property type="term" value="P:snRNA transcription by RNA polymerase III"/>
    <property type="evidence" value="ECO:0007669"/>
    <property type="project" value="TreeGrafter"/>
</dbReference>
<dbReference type="Gene3D" id="1.10.10.60">
    <property type="entry name" value="Homeodomain-like"/>
    <property type="match status" value="2"/>
</dbReference>
<dbReference type="SMART" id="SM00717">
    <property type="entry name" value="SANT"/>
    <property type="match status" value="2"/>
</dbReference>
<dbReference type="VEuPathDB" id="AmoebaDB:EIN_168860"/>
<evidence type="ECO:0000256" key="4">
    <source>
        <dbReference type="ARBA" id="ARBA00023242"/>
    </source>
</evidence>